<feature type="transmembrane region" description="Helical" evidence="6">
    <location>
        <begin position="20"/>
        <end position="45"/>
    </location>
</feature>
<feature type="region of interest" description="Disordered" evidence="5">
    <location>
        <begin position="525"/>
        <end position="563"/>
    </location>
</feature>
<organism evidence="8 9">
    <name type="scientific">Meripilus lineatus</name>
    <dbReference type="NCBI Taxonomy" id="2056292"/>
    <lineage>
        <taxon>Eukaryota</taxon>
        <taxon>Fungi</taxon>
        <taxon>Dikarya</taxon>
        <taxon>Basidiomycota</taxon>
        <taxon>Agaricomycotina</taxon>
        <taxon>Agaricomycetes</taxon>
        <taxon>Polyporales</taxon>
        <taxon>Meripilaceae</taxon>
        <taxon>Meripilus</taxon>
    </lineage>
</organism>
<keyword evidence="4 6" id="KW-0472">Membrane</keyword>
<dbReference type="InterPro" id="IPR029052">
    <property type="entry name" value="Metallo-depent_PP-like"/>
</dbReference>
<feature type="compositionally biased region" description="Acidic residues" evidence="5">
    <location>
        <begin position="538"/>
        <end position="547"/>
    </location>
</feature>
<reference evidence="8" key="1">
    <citation type="submission" date="2022-07" db="EMBL/GenBank/DDBJ databases">
        <title>Genome Sequence of Physisporinus lineatus.</title>
        <authorList>
            <person name="Buettner E."/>
        </authorList>
    </citation>
    <scope>NUCLEOTIDE SEQUENCE</scope>
    <source>
        <strain evidence="8">VT162</strain>
    </source>
</reference>
<comment type="caution">
    <text evidence="8">The sequence shown here is derived from an EMBL/GenBank/DDBJ whole genome shotgun (WGS) entry which is preliminary data.</text>
</comment>
<dbReference type="GO" id="GO:0016787">
    <property type="term" value="F:hydrolase activity"/>
    <property type="evidence" value="ECO:0007669"/>
    <property type="project" value="InterPro"/>
</dbReference>
<sequence length="681" mass="77535">MFIPATRRRTLLRLSSRMSLVSFLRIIWVFWVFWFEHGIFYYTLWGCRWPKLSSSQPVKPTHVLLLSDSQVRYTPTNGRHRWSDDIRRLLYHITIRKNWNYASSMKPDAVVFLGDMLASGSRVTRDDEYDQYYRMFKYLFPVPKSVSVYYTPGNEDLGLRTDLRTAHAARYHYDQYFGSANSRISITNHTFVMLDSPGLVEEDYIRDEHHTEYEHWTPLEGGAIEHVRKAYSQSADADGDSHHPTILFSHIPLSRPDTASCGPLREKGSIRRGVGVGYQNTLGKKTTNWLFQNIRPCIIFSGDDRDYCDYSHQISSYLDIEDPAHPSVREVTVKSFSPVKYVRNPGFHLLTLVPPRQSHSDKSFKTFADSPCLLPAHLSHYRSHYLPFTFLTFIVLVLSHYRNRKQGRTPLSLRNGSLPTYYQSHQDFATSEDVTPESETWHLLEPEDLTEFPNNPYDTYSAGTGSRLSPRDPLPPTLRTPSSQAPKGLKSTTSDGGFYSVGLNTATPTTPTFRASIHSAAPIQSGFLSSSSNSVENTDQENDEDEDHMCPSYSQPPPSRSHSRRSILTYDIFLLPPVRHACLFGHLISPSSTPPNIIPPSAQSLASKIPKCRMVHPILELRPQKPKTPNDGFVPVILEISVLELYPLQPTSAAPEECELVFGLFDLSSEETRWHDTRDVG</sequence>
<evidence type="ECO:0000313" key="9">
    <source>
        <dbReference type="Proteomes" id="UP001212997"/>
    </source>
</evidence>
<protein>
    <recommendedName>
        <fullName evidence="7">Calcineurin-like phosphoesterase domain-containing protein</fullName>
    </recommendedName>
</protein>
<feature type="region of interest" description="Disordered" evidence="5">
    <location>
        <begin position="446"/>
        <end position="497"/>
    </location>
</feature>
<dbReference type="GO" id="GO:0006506">
    <property type="term" value="P:GPI anchor biosynthetic process"/>
    <property type="evidence" value="ECO:0007669"/>
    <property type="project" value="InterPro"/>
</dbReference>
<proteinExistence type="predicted"/>
<keyword evidence="2 6" id="KW-0812">Transmembrane</keyword>
<dbReference type="EMBL" id="JANAWD010000056">
    <property type="protein sequence ID" value="KAJ3488923.1"/>
    <property type="molecule type" value="Genomic_DNA"/>
</dbReference>
<dbReference type="InterPro" id="IPR033308">
    <property type="entry name" value="PGAP5/Cdc1/Ted1"/>
</dbReference>
<dbReference type="GO" id="GO:0016020">
    <property type="term" value="C:membrane"/>
    <property type="evidence" value="ECO:0007669"/>
    <property type="project" value="UniProtKB-SubCell"/>
</dbReference>
<evidence type="ECO:0000256" key="6">
    <source>
        <dbReference type="SAM" id="Phobius"/>
    </source>
</evidence>
<dbReference type="SUPFAM" id="SSF56300">
    <property type="entry name" value="Metallo-dependent phosphatases"/>
    <property type="match status" value="1"/>
</dbReference>
<feature type="domain" description="Calcineurin-like phosphoesterase" evidence="7">
    <location>
        <begin position="63"/>
        <end position="266"/>
    </location>
</feature>
<dbReference type="Gene3D" id="3.60.21.10">
    <property type="match status" value="1"/>
</dbReference>
<keyword evidence="9" id="KW-1185">Reference proteome</keyword>
<dbReference type="GO" id="GO:0005783">
    <property type="term" value="C:endoplasmic reticulum"/>
    <property type="evidence" value="ECO:0007669"/>
    <property type="project" value="TreeGrafter"/>
</dbReference>
<dbReference type="Proteomes" id="UP001212997">
    <property type="component" value="Unassembled WGS sequence"/>
</dbReference>
<dbReference type="AlphaFoldDB" id="A0AAD5YLU1"/>
<evidence type="ECO:0000256" key="3">
    <source>
        <dbReference type="ARBA" id="ARBA00022989"/>
    </source>
</evidence>
<keyword evidence="3 6" id="KW-1133">Transmembrane helix</keyword>
<feature type="compositionally biased region" description="Polar residues" evidence="5">
    <location>
        <begin position="452"/>
        <end position="464"/>
    </location>
</feature>
<name>A0AAD5YLU1_9APHY</name>
<dbReference type="Pfam" id="PF00149">
    <property type="entry name" value="Metallophos"/>
    <property type="match status" value="1"/>
</dbReference>
<accession>A0AAD5YLU1</accession>
<evidence type="ECO:0000256" key="5">
    <source>
        <dbReference type="SAM" id="MobiDB-lite"/>
    </source>
</evidence>
<evidence type="ECO:0000256" key="2">
    <source>
        <dbReference type="ARBA" id="ARBA00022692"/>
    </source>
</evidence>
<evidence type="ECO:0000256" key="1">
    <source>
        <dbReference type="ARBA" id="ARBA00004141"/>
    </source>
</evidence>
<feature type="compositionally biased region" description="Polar residues" evidence="5">
    <location>
        <begin position="526"/>
        <end position="535"/>
    </location>
</feature>
<gene>
    <name evidence="8" type="ORF">NLI96_g2490</name>
</gene>
<dbReference type="PANTHER" id="PTHR13315">
    <property type="entry name" value="METALLO PHOSPHOESTERASE RELATED"/>
    <property type="match status" value="1"/>
</dbReference>
<dbReference type="InterPro" id="IPR004843">
    <property type="entry name" value="Calcineurin-like_PHP"/>
</dbReference>
<evidence type="ECO:0000313" key="8">
    <source>
        <dbReference type="EMBL" id="KAJ3488923.1"/>
    </source>
</evidence>
<evidence type="ECO:0000256" key="4">
    <source>
        <dbReference type="ARBA" id="ARBA00023136"/>
    </source>
</evidence>
<comment type="subcellular location">
    <subcellularLocation>
        <location evidence="1">Membrane</location>
        <topology evidence="1">Multi-pass membrane protein</topology>
    </subcellularLocation>
</comment>
<dbReference type="PANTHER" id="PTHR13315:SF4">
    <property type="entry name" value="METALLOPHOSPHOESTERASE, ISOFORM E"/>
    <property type="match status" value="1"/>
</dbReference>
<evidence type="ECO:0000259" key="7">
    <source>
        <dbReference type="Pfam" id="PF00149"/>
    </source>
</evidence>